<keyword evidence="7" id="KW-0067">ATP-binding</keyword>
<keyword evidence="9" id="KW-0413">Isomerase</keyword>
<keyword evidence="14" id="KW-1185">Reference proteome</keyword>
<keyword evidence="4" id="KW-0547">Nucleotide-binding</keyword>
<evidence type="ECO:0000256" key="8">
    <source>
        <dbReference type="ARBA" id="ARBA00023125"/>
    </source>
</evidence>
<dbReference type="GO" id="GO:0043139">
    <property type="term" value="F:5'-3' DNA helicase activity"/>
    <property type="evidence" value="ECO:0007669"/>
    <property type="project" value="UniProtKB-EC"/>
</dbReference>
<dbReference type="GO" id="GO:0016787">
    <property type="term" value="F:hydrolase activity"/>
    <property type="evidence" value="ECO:0007669"/>
    <property type="project" value="UniProtKB-KW"/>
</dbReference>
<evidence type="ECO:0000256" key="10">
    <source>
        <dbReference type="ARBA" id="ARBA00044969"/>
    </source>
</evidence>
<evidence type="ECO:0000256" key="7">
    <source>
        <dbReference type="ARBA" id="ARBA00022840"/>
    </source>
</evidence>
<evidence type="ECO:0000313" key="13">
    <source>
        <dbReference type="EMBL" id="TDN81760.1"/>
    </source>
</evidence>
<dbReference type="RefSeq" id="WP_133495877.1">
    <property type="nucleotide sequence ID" value="NZ_SNWD01000007.1"/>
</dbReference>
<dbReference type="Pfam" id="PF03796">
    <property type="entry name" value="DnaB_C"/>
    <property type="match status" value="1"/>
</dbReference>
<dbReference type="GO" id="GO:0006269">
    <property type="term" value="P:DNA replication, synthesis of primer"/>
    <property type="evidence" value="ECO:0007669"/>
    <property type="project" value="UniProtKB-KW"/>
</dbReference>
<dbReference type="SUPFAM" id="SSF48024">
    <property type="entry name" value="N-terminal domain of DnaB helicase"/>
    <property type="match status" value="1"/>
</dbReference>
<dbReference type="Gene3D" id="3.40.50.300">
    <property type="entry name" value="P-loop containing nucleotide triphosphate hydrolases"/>
    <property type="match status" value="1"/>
</dbReference>
<organism evidence="13 14">
    <name type="scientific">Stakelama pacifica</name>
    <dbReference type="NCBI Taxonomy" id="517720"/>
    <lineage>
        <taxon>Bacteria</taxon>
        <taxon>Pseudomonadati</taxon>
        <taxon>Pseudomonadota</taxon>
        <taxon>Alphaproteobacteria</taxon>
        <taxon>Sphingomonadales</taxon>
        <taxon>Sphingomonadaceae</taxon>
        <taxon>Stakelama</taxon>
    </lineage>
</organism>
<keyword evidence="3" id="KW-0235">DNA replication</keyword>
<dbReference type="AlphaFoldDB" id="A0A4R6FLF5"/>
<evidence type="ECO:0000256" key="4">
    <source>
        <dbReference type="ARBA" id="ARBA00022741"/>
    </source>
</evidence>
<keyword evidence="5" id="KW-0378">Hydrolase</keyword>
<evidence type="ECO:0000259" key="12">
    <source>
        <dbReference type="PROSITE" id="PS51199"/>
    </source>
</evidence>
<dbReference type="InterPro" id="IPR036185">
    <property type="entry name" value="DNA_heli_DnaB-like_N_sf"/>
</dbReference>
<dbReference type="Gene3D" id="1.10.860.10">
    <property type="entry name" value="DNAb Helicase, Chain A"/>
    <property type="match status" value="1"/>
</dbReference>
<dbReference type="SUPFAM" id="SSF52540">
    <property type="entry name" value="P-loop containing nucleoside triphosphate hydrolases"/>
    <property type="match status" value="1"/>
</dbReference>
<dbReference type="Proteomes" id="UP000295493">
    <property type="component" value="Unassembled WGS sequence"/>
</dbReference>
<evidence type="ECO:0000256" key="3">
    <source>
        <dbReference type="ARBA" id="ARBA00022705"/>
    </source>
</evidence>
<dbReference type="InterPro" id="IPR007693">
    <property type="entry name" value="DNA_helicase_DnaB-like_N"/>
</dbReference>
<evidence type="ECO:0000256" key="9">
    <source>
        <dbReference type="ARBA" id="ARBA00023235"/>
    </source>
</evidence>
<name>A0A4R6FLF5_9SPHN</name>
<dbReference type="InterPro" id="IPR007694">
    <property type="entry name" value="DNA_helicase_DnaB-like_C"/>
</dbReference>
<evidence type="ECO:0000313" key="14">
    <source>
        <dbReference type="Proteomes" id="UP000295493"/>
    </source>
</evidence>
<evidence type="ECO:0000256" key="5">
    <source>
        <dbReference type="ARBA" id="ARBA00022801"/>
    </source>
</evidence>
<dbReference type="InterPro" id="IPR016136">
    <property type="entry name" value="DNA_helicase_N/primase_C"/>
</dbReference>
<evidence type="ECO:0000256" key="11">
    <source>
        <dbReference type="ARBA" id="ARBA00048954"/>
    </source>
</evidence>
<dbReference type="PANTHER" id="PTHR30153:SF2">
    <property type="entry name" value="REPLICATIVE DNA HELICASE"/>
    <property type="match status" value="1"/>
</dbReference>
<keyword evidence="6 13" id="KW-0347">Helicase</keyword>
<dbReference type="EC" id="5.6.2.3" evidence="10"/>
<feature type="domain" description="SF4 helicase" evidence="12">
    <location>
        <begin position="182"/>
        <end position="472"/>
    </location>
</feature>
<comment type="similarity">
    <text evidence="1">Belongs to the helicase family. DnaB subfamily.</text>
</comment>
<sequence length="472" mass="51729">MLMNAITTDAPRDASTLANAETEAALLGAMMMEPQIIDIAADRLRIEDFSEPLHGRIYDAIVREHSLGGRPTPITLRPIFLNDPADLDVPSYLAQLTGSGAGLVGYRHFIDQIENLSQRRALALALDDARAGAADFAIPLAELVDRADAAIVASVERRESSKSTTLSGSIGMAAKRIAEIKANDGKVGFTTGIRQLDETLGGFEPGCLTIIGARPSMGKTAVACSAALGLARNGHGTLLVNLEMSAEQVGMRMASDLCCRAPQNWIPFERIVNGTTNAQEDDLLAKAGEHVKDWPLAIEDGAGMTLARLILKVRRHRRQMAAKGQQLRVVMIDYLQLLHSDDRRQSAYETVSEVSKGLKAMAKELGIAVVALAQLSRAVEQREDKRPMLSDLRDSGQIEQDADNVLFLYREEYYLERKKVSKAAQDDHERQLAETRGWLSLIVPKRRQGRVGESTCLFLSNYQAVRSAEWGR</sequence>
<dbReference type="Pfam" id="PF00772">
    <property type="entry name" value="DnaB"/>
    <property type="match status" value="1"/>
</dbReference>
<dbReference type="GO" id="GO:0005524">
    <property type="term" value="F:ATP binding"/>
    <property type="evidence" value="ECO:0007669"/>
    <property type="project" value="UniProtKB-KW"/>
</dbReference>
<dbReference type="PROSITE" id="PS51199">
    <property type="entry name" value="SF4_HELICASE"/>
    <property type="match status" value="1"/>
</dbReference>
<evidence type="ECO:0000256" key="6">
    <source>
        <dbReference type="ARBA" id="ARBA00022806"/>
    </source>
</evidence>
<keyword evidence="8" id="KW-0238">DNA-binding</keyword>
<protein>
    <recommendedName>
        <fullName evidence="10">DNA 5'-3' helicase</fullName>
        <ecNumber evidence="10">5.6.2.3</ecNumber>
    </recommendedName>
</protein>
<proteinExistence type="inferred from homology"/>
<reference evidence="13 14" key="1">
    <citation type="submission" date="2019-03" db="EMBL/GenBank/DDBJ databases">
        <title>Genomic Encyclopedia of Type Strains, Phase IV (KMG-IV): sequencing the most valuable type-strain genomes for metagenomic binning, comparative biology and taxonomic classification.</title>
        <authorList>
            <person name="Goeker M."/>
        </authorList>
    </citation>
    <scope>NUCLEOTIDE SEQUENCE [LARGE SCALE GENOMIC DNA]</scope>
    <source>
        <strain evidence="13 14">DSM 25059</strain>
    </source>
</reference>
<accession>A0A4R6FLF5</accession>
<dbReference type="GO" id="GO:0003677">
    <property type="term" value="F:DNA binding"/>
    <property type="evidence" value="ECO:0007669"/>
    <property type="project" value="UniProtKB-KW"/>
</dbReference>
<keyword evidence="2" id="KW-0639">Primosome</keyword>
<dbReference type="InterPro" id="IPR027417">
    <property type="entry name" value="P-loop_NTPase"/>
</dbReference>
<dbReference type="GO" id="GO:1990077">
    <property type="term" value="C:primosome complex"/>
    <property type="evidence" value="ECO:0007669"/>
    <property type="project" value="UniProtKB-KW"/>
</dbReference>
<dbReference type="PANTHER" id="PTHR30153">
    <property type="entry name" value="REPLICATIVE DNA HELICASE DNAB"/>
    <property type="match status" value="1"/>
</dbReference>
<dbReference type="EMBL" id="SNWD01000007">
    <property type="protein sequence ID" value="TDN81760.1"/>
    <property type="molecule type" value="Genomic_DNA"/>
</dbReference>
<comment type="catalytic activity">
    <reaction evidence="11">
        <text>ATP + H2O = ADP + phosphate + H(+)</text>
        <dbReference type="Rhea" id="RHEA:13065"/>
        <dbReference type="ChEBI" id="CHEBI:15377"/>
        <dbReference type="ChEBI" id="CHEBI:15378"/>
        <dbReference type="ChEBI" id="CHEBI:30616"/>
        <dbReference type="ChEBI" id="CHEBI:43474"/>
        <dbReference type="ChEBI" id="CHEBI:456216"/>
        <dbReference type="EC" id="5.6.2.3"/>
    </reaction>
</comment>
<dbReference type="OrthoDB" id="9773982at2"/>
<evidence type="ECO:0000256" key="1">
    <source>
        <dbReference type="ARBA" id="ARBA00008428"/>
    </source>
</evidence>
<dbReference type="GO" id="GO:0005829">
    <property type="term" value="C:cytosol"/>
    <property type="evidence" value="ECO:0007669"/>
    <property type="project" value="TreeGrafter"/>
</dbReference>
<gene>
    <name evidence="13" type="ORF">EV664_107162</name>
</gene>
<comment type="caution">
    <text evidence="13">The sequence shown here is derived from an EMBL/GenBank/DDBJ whole genome shotgun (WGS) entry which is preliminary data.</text>
</comment>
<evidence type="ECO:0000256" key="2">
    <source>
        <dbReference type="ARBA" id="ARBA00022515"/>
    </source>
</evidence>